<evidence type="ECO:0000313" key="4">
    <source>
        <dbReference type="Proteomes" id="UP000316628"/>
    </source>
</evidence>
<dbReference type="CDD" id="cd03784">
    <property type="entry name" value="GT1_Gtf-like"/>
    <property type="match status" value="1"/>
</dbReference>
<sequence>MAHFAFVSAPAAGHVNPTLPLVEELVRRGHRVSYATGPATADGAAQAGATPVVLPSELPPDLDARGEFTADQLAVTLNHFLDDAEVSFPVLAAHFEADRPDAVCYDSVTFTGRMLANLLGVPEVALVPTFAENEKFSATQVYLPPSFDHQHPELVAAIGRMARFASGFTFLDDPNLMFGHVAPTSVVFVPRAFQLSAETFDERFHFVGPSLGSWQHAEQWSPSSEKPVLLVSLGTVFNSRPDFYRACAEAFGDGPWEVVMSIGDLDPAELGPLPANVTAHARVPQVAVLRHASVFLSHAGMNSVMESLYHGVPFVTVPQIPEQRAIAARAAELGLGVTLEDLTPDALRAAVSAADANRAAVEAMREVVRSAGGAPAAADAIEELVG</sequence>
<dbReference type="EMBL" id="VFPP01000001">
    <property type="protein sequence ID" value="TQM77778.1"/>
    <property type="molecule type" value="Genomic_DNA"/>
</dbReference>
<reference evidence="3 4" key="1">
    <citation type="submission" date="2019-06" db="EMBL/GenBank/DDBJ databases">
        <title>Sequencing the genomes of 1000 actinobacteria strains.</title>
        <authorList>
            <person name="Klenk H.-P."/>
        </authorList>
    </citation>
    <scope>NUCLEOTIDE SEQUENCE [LARGE SCALE GENOMIC DNA]</scope>
    <source>
        <strain evidence="3 4">DSM 45456</strain>
    </source>
</reference>
<dbReference type="NCBIfam" id="TIGR01426">
    <property type="entry name" value="MGT"/>
    <property type="match status" value="1"/>
</dbReference>
<evidence type="ECO:0000256" key="1">
    <source>
        <dbReference type="ARBA" id="ARBA00009995"/>
    </source>
</evidence>
<dbReference type="SUPFAM" id="SSF53756">
    <property type="entry name" value="UDP-Glycosyltransferase/glycogen phosphorylase"/>
    <property type="match status" value="1"/>
</dbReference>
<dbReference type="InterPro" id="IPR002213">
    <property type="entry name" value="UDP_glucos_trans"/>
</dbReference>
<protein>
    <submittedName>
        <fullName evidence="3">MGT family glycosyltransferase</fullName>
    </submittedName>
</protein>
<comment type="similarity">
    <text evidence="1">Belongs to the UDP-glycosyltransferase family.</text>
</comment>
<dbReference type="InterPro" id="IPR006326">
    <property type="entry name" value="UDPGT_MGT-like"/>
</dbReference>
<dbReference type="GO" id="GO:0016758">
    <property type="term" value="F:hexosyltransferase activity"/>
    <property type="evidence" value="ECO:0007669"/>
    <property type="project" value="InterPro"/>
</dbReference>
<dbReference type="OrthoDB" id="6620093at2"/>
<dbReference type="RefSeq" id="WP_141974616.1">
    <property type="nucleotide sequence ID" value="NZ_VFPP01000001.1"/>
</dbReference>
<keyword evidence="4" id="KW-1185">Reference proteome</keyword>
<organism evidence="3 4">
    <name type="scientific">Saccharothrix saharensis</name>
    <dbReference type="NCBI Taxonomy" id="571190"/>
    <lineage>
        <taxon>Bacteria</taxon>
        <taxon>Bacillati</taxon>
        <taxon>Actinomycetota</taxon>
        <taxon>Actinomycetes</taxon>
        <taxon>Pseudonocardiales</taxon>
        <taxon>Pseudonocardiaceae</taxon>
        <taxon>Saccharothrix</taxon>
    </lineage>
</organism>
<dbReference type="PANTHER" id="PTHR21015">
    <property type="entry name" value="UDP-N-ACETYLGLUCOSAMINE--N-ACETYLMURAMYL-(PENTAPEPTIDE) PYROPHOSPHORYL-UNDECAPRENOL N-ACETYLGLUCOSAMINE TRANSFERASE 1"/>
    <property type="match status" value="1"/>
</dbReference>
<dbReference type="Proteomes" id="UP000316628">
    <property type="component" value="Unassembled WGS sequence"/>
</dbReference>
<evidence type="ECO:0000256" key="2">
    <source>
        <dbReference type="ARBA" id="ARBA00022679"/>
    </source>
</evidence>
<dbReference type="PANTHER" id="PTHR21015:SF22">
    <property type="entry name" value="GLYCOSYLTRANSFERASE"/>
    <property type="match status" value="1"/>
</dbReference>
<name>A0A543J4S9_9PSEU</name>
<keyword evidence="2 3" id="KW-0808">Transferase</keyword>
<gene>
    <name evidence="3" type="ORF">FHX81_0014</name>
</gene>
<dbReference type="Gene3D" id="3.40.50.2000">
    <property type="entry name" value="Glycogen Phosphorylase B"/>
    <property type="match status" value="2"/>
</dbReference>
<comment type="caution">
    <text evidence="3">The sequence shown here is derived from an EMBL/GenBank/DDBJ whole genome shotgun (WGS) entry which is preliminary data.</text>
</comment>
<dbReference type="Pfam" id="PF00201">
    <property type="entry name" value="UDPGT"/>
    <property type="match status" value="1"/>
</dbReference>
<dbReference type="FunFam" id="3.40.50.2000:FF:000072">
    <property type="entry name" value="Glycosyl transferase"/>
    <property type="match status" value="1"/>
</dbReference>
<accession>A0A543J4S9</accession>
<dbReference type="AlphaFoldDB" id="A0A543J4S9"/>
<dbReference type="GO" id="GO:0008194">
    <property type="term" value="F:UDP-glycosyltransferase activity"/>
    <property type="evidence" value="ECO:0007669"/>
    <property type="project" value="InterPro"/>
</dbReference>
<proteinExistence type="inferred from homology"/>
<evidence type="ECO:0000313" key="3">
    <source>
        <dbReference type="EMBL" id="TQM77778.1"/>
    </source>
</evidence>